<evidence type="ECO:0000313" key="1">
    <source>
        <dbReference type="EMBL" id="SVB41596.1"/>
    </source>
</evidence>
<feature type="non-terminal residue" evidence="1">
    <location>
        <position position="238"/>
    </location>
</feature>
<dbReference type="EMBL" id="UINC01040974">
    <property type="protein sequence ID" value="SVB41596.1"/>
    <property type="molecule type" value="Genomic_DNA"/>
</dbReference>
<name>A0A382DSX2_9ZZZZ</name>
<gene>
    <name evidence="1" type="ORF">METZ01_LOCUS194450</name>
</gene>
<dbReference type="Pfam" id="PF07230">
    <property type="entry name" value="Portal_T4"/>
    <property type="match status" value="1"/>
</dbReference>
<reference evidence="1" key="1">
    <citation type="submission" date="2018-05" db="EMBL/GenBank/DDBJ databases">
        <authorList>
            <person name="Lanie J.A."/>
            <person name="Ng W.-L."/>
            <person name="Kazmierczak K.M."/>
            <person name="Andrzejewski T.M."/>
            <person name="Davidsen T.M."/>
            <person name="Wayne K.J."/>
            <person name="Tettelin H."/>
            <person name="Glass J.I."/>
            <person name="Rusch D."/>
            <person name="Podicherti R."/>
            <person name="Tsui H.-C.T."/>
            <person name="Winkler M.E."/>
        </authorList>
    </citation>
    <scope>NUCLEOTIDE SEQUENCE</scope>
</reference>
<sequence>MAFELFGFEIKSKKEKKGKTFVTPENLDGATQIVDGGGILGHYLNTDSDAKDEKKLVQKYREMSFSHEVDGAVEDIINDAVIHEEGVPAVALDLESLDYTDNIKDKMHTEFTTLLDLLDFNLTGADLFKKWYIDARLYHHIVIDMKRPKEGIKELIPIDPLNIEKIREVKKSKTGGQSQIEVVDEVLEYYLYTPDQFHQGRHMQGQSTTNAIQVAPDAISYVHSGLVDSVRQIIIGYL</sequence>
<protein>
    <recommendedName>
        <fullName evidence="2">Portal protein</fullName>
    </recommendedName>
</protein>
<accession>A0A382DSX2</accession>
<proteinExistence type="predicted"/>
<organism evidence="1">
    <name type="scientific">marine metagenome</name>
    <dbReference type="NCBI Taxonomy" id="408172"/>
    <lineage>
        <taxon>unclassified sequences</taxon>
        <taxon>metagenomes</taxon>
        <taxon>ecological metagenomes</taxon>
    </lineage>
</organism>
<evidence type="ECO:0008006" key="2">
    <source>
        <dbReference type="Google" id="ProtNLM"/>
    </source>
</evidence>
<dbReference type="AlphaFoldDB" id="A0A382DSX2"/>
<dbReference type="InterPro" id="IPR010823">
    <property type="entry name" value="Portal_Gp20"/>
</dbReference>